<evidence type="ECO:0000256" key="1">
    <source>
        <dbReference type="SAM" id="MobiDB-lite"/>
    </source>
</evidence>
<organism evidence="2 3">
    <name type="scientific">Zymoseptoria tritici (strain CBS 115943 / IPO323)</name>
    <name type="common">Speckled leaf blotch fungus</name>
    <name type="synonym">Septoria tritici</name>
    <dbReference type="NCBI Taxonomy" id="336722"/>
    <lineage>
        <taxon>Eukaryota</taxon>
        <taxon>Fungi</taxon>
        <taxon>Dikarya</taxon>
        <taxon>Ascomycota</taxon>
        <taxon>Pezizomycotina</taxon>
        <taxon>Dothideomycetes</taxon>
        <taxon>Dothideomycetidae</taxon>
        <taxon>Mycosphaerellales</taxon>
        <taxon>Mycosphaerellaceae</taxon>
        <taxon>Zymoseptoria</taxon>
    </lineage>
</organism>
<dbReference type="KEGG" id="ztr:MYCGRDRAFT_95611"/>
<protein>
    <submittedName>
        <fullName evidence="2">Uncharacterized protein</fullName>
    </submittedName>
</protein>
<dbReference type="VEuPathDB" id="FungiDB:ZTRI_9.163"/>
<accession>F9XJ87</accession>
<reference evidence="2 3" key="1">
    <citation type="journal article" date="2011" name="PLoS Genet.">
        <title>Finished genome of the fungal wheat pathogen Mycosphaerella graminicola reveals dispensome structure, chromosome plasticity, and stealth pathogenesis.</title>
        <authorList>
            <person name="Goodwin S.B."/>
            <person name="Ben M'barek S."/>
            <person name="Dhillon B."/>
            <person name="Wittenberg A.H.J."/>
            <person name="Crane C.F."/>
            <person name="Hane J.K."/>
            <person name="Foster A.J."/>
            <person name="Van der Lee T.A.J."/>
            <person name="Grimwood J."/>
            <person name="Aerts A."/>
            <person name="Antoniw J."/>
            <person name="Bailey A."/>
            <person name="Bluhm B."/>
            <person name="Bowler J."/>
            <person name="Bristow J."/>
            <person name="van der Burgt A."/>
            <person name="Canto-Canche B."/>
            <person name="Churchill A.C.L."/>
            <person name="Conde-Ferraez L."/>
            <person name="Cools H.J."/>
            <person name="Coutinho P.M."/>
            <person name="Csukai M."/>
            <person name="Dehal P."/>
            <person name="De Wit P."/>
            <person name="Donzelli B."/>
            <person name="van de Geest H.C."/>
            <person name="van Ham R.C.H.J."/>
            <person name="Hammond-Kosack K.E."/>
            <person name="Henrissat B."/>
            <person name="Kilian A."/>
            <person name="Kobayashi A.K."/>
            <person name="Koopmann E."/>
            <person name="Kourmpetis Y."/>
            <person name="Kuzniar A."/>
            <person name="Lindquist E."/>
            <person name="Lombard V."/>
            <person name="Maliepaard C."/>
            <person name="Martins N."/>
            <person name="Mehrabi R."/>
            <person name="Nap J.P.H."/>
            <person name="Ponomarenko A."/>
            <person name="Rudd J.J."/>
            <person name="Salamov A."/>
            <person name="Schmutz J."/>
            <person name="Schouten H.J."/>
            <person name="Shapiro H."/>
            <person name="Stergiopoulos I."/>
            <person name="Torriani S.F.F."/>
            <person name="Tu H."/>
            <person name="de Vries R.P."/>
            <person name="Waalwijk C."/>
            <person name="Ware S.B."/>
            <person name="Wiebenga A."/>
            <person name="Zwiers L.-H."/>
            <person name="Oliver R.P."/>
            <person name="Grigoriev I.V."/>
            <person name="Kema G.H.J."/>
        </authorList>
    </citation>
    <scope>NUCLEOTIDE SEQUENCE [LARGE SCALE GENOMIC DNA]</scope>
    <source>
        <strain evidence="3">CBS 115943 / IPO323</strain>
    </source>
</reference>
<name>F9XJ87_ZYMTI</name>
<gene>
    <name evidence="2" type="ORF">MYCGRDRAFT_95611</name>
</gene>
<dbReference type="AlphaFoldDB" id="F9XJ87"/>
<feature type="compositionally biased region" description="Basic residues" evidence="1">
    <location>
        <begin position="55"/>
        <end position="65"/>
    </location>
</feature>
<dbReference type="RefSeq" id="XP_003849330.1">
    <property type="nucleotide sequence ID" value="XM_003849282.1"/>
</dbReference>
<dbReference type="OrthoDB" id="3650741at2759"/>
<feature type="region of interest" description="Disordered" evidence="1">
    <location>
        <begin position="1"/>
        <end position="65"/>
    </location>
</feature>
<proteinExistence type="predicted"/>
<sequence>MSPMKSLHFLAGLPRSRRSATSADTSSKFVHMDSRMMSNHRSRRHQRNSKMVSQNKRRLRRNDKRLRRMEWEDERRKEPERMELARQAKKDTEIKMLARNERDRVDRELWYNSDTDALSHTARLLQRLPQELFDAIYEHVVSGVSESSIIKVEKHQYKPPMMLQITKPLRQKFMKTYYGTNIFSFTDPEVCSEWLETLAQDCINNTNMATARKPKIESAESRKWSTIGEGTLEEKPSEPVTYQLVEPIQALPQELYDIVRDCTVDEYIPFRTKIKIDKAYKPPMLLGLTERTRYLLSPKYYVTNVFSFTDLEIGHKWLAALAPKYSSRIRQICYDTRSTDHKHRSASSMQLYSAINTTFMDTFCNLNDGLVIWTPLQEHKGQSDDTWFRIQGSVGTYSIPDTVVSE</sequence>
<dbReference type="GeneID" id="13398951"/>
<dbReference type="EMBL" id="CM001204">
    <property type="protein sequence ID" value="EGP84306.1"/>
    <property type="molecule type" value="Genomic_DNA"/>
</dbReference>
<dbReference type="InParanoid" id="F9XJ87"/>
<dbReference type="Proteomes" id="UP000008062">
    <property type="component" value="Chromosome 9"/>
</dbReference>
<keyword evidence="3" id="KW-1185">Reference proteome</keyword>
<feature type="compositionally biased region" description="Basic residues" evidence="1">
    <location>
        <begin position="38"/>
        <end position="48"/>
    </location>
</feature>
<dbReference type="HOGENOM" id="CLU_678284_0_0_1"/>
<evidence type="ECO:0000313" key="3">
    <source>
        <dbReference type="Proteomes" id="UP000008062"/>
    </source>
</evidence>
<evidence type="ECO:0000313" key="2">
    <source>
        <dbReference type="EMBL" id="EGP84306.1"/>
    </source>
</evidence>